<dbReference type="OrthoDB" id="5428863at2759"/>
<dbReference type="PANTHER" id="PTHR33112">
    <property type="entry name" value="DOMAIN PROTEIN, PUTATIVE-RELATED"/>
    <property type="match status" value="1"/>
</dbReference>
<comment type="caution">
    <text evidence="3">The sequence shown here is derived from an EMBL/GenBank/DDBJ whole genome shotgun (WGS) entry which is preliminary data.</text>
</comment>
<dbReference type="GeneID" id="31011319"/>
<name>A0A1J9R6N2_9PEZI</name>
<dbReference type="InterPro" id="IPR010730">
    <property type="entry name" value="HET"/>
</dbReference>
<organism evidence="3 4">
    <name type="scientific">Diplodia corticola</name>
    <dbReference type="NCBI Taxonomy" id="236234"/>
    <lineage>
        <taxon>Eukaryota</taxon>
        <taxon>Fungi</taxon>
        <taxon>Dikarya</taxon>
        <taxon>Ascomycota</taxon>
        <taxon>Pezizomycotina</taxon>
        <taxon>Dothideomycetes</taxon>
        <taxon>Dothideomycetes incertae sedis</taxon>
        <taxon>Botryosphaeriales</taxon>
        <taxon>Botryosphaeriaceae</taxon>
        <taxon>Diplodia</taxon>
    </lineage>
</organism>
<dbReference type="STRING" id="236234.A0A1J9R6N2"/>
<dbReference type="Proteomes" id="UP000183809">
    <property type="component" value="Unassembled WGS sequence"/>
</dbReference>
<reference evidence="3 4" key="1">
    <citation type="submission" date="2016-10" db="EMBL/GenBank/DDBJ databases">
        <title>Proteomics and genomics reveal pathogen-plant mechanisms compatible with a hemibiotrophic lifestyle of Diplodia corticola.</title>
        <authorList>
            <person name="Fernandes I."/>
            <person name="De Jonge R."/>
            <person name="Van De Peer Y."/>
            <person name="Devreese B."/>
            <person name="Alves A."/>
            <person name="Esteves A.C."/>
        </authorList>
    </citation>
    <scope>NUCLEOTIDE SEQUENCE [LARGE SCALE GENOMIC DNA]</scope>
    <source>
        <strain evidence="3 4">CBS 112549</strain>
    </source>
</reference>
<sequence>MEETGSTEHDQIPIIEESLNDSDAWSDTSDGDISFRPRIPRGWWQGRPPLENATFCQRCQELDFGSKLERIEVPKKRSGKSVVVELHLDMTKLDPGCTLCTLFQTETINKTYGSNIFLCEQLDGYRESWSVSRSVMGYIGISRRTPPSVFTKGTWPRDPNAVDLNLLGAKLHHCRSSHGEACIGRPKMPVKGLRLFNCETQMLDDATADAEYAALSYVWGQRCINPDTELPRTVRDAIHVTLQLGYKYMWVDQLCIEQGSAHMASQIQQMHHIYRNAELTIVAAAGANADYGIPGINGKPRPSRRRFRFGDLHVLELGPGIDEMLERSVWNERGWTLQEMVLSRRLLVFTETEAWFECPQMSSMHGRETKVAQGSWITEDCTNFWHITNRQYPSNISSMIEKFCDRHLTYQSDAMNAFAGILKAFEQVEPPIYHVCGSPILPALCRNSDFNTVPLNRNSSDGFLCGLMWSHDIACPLKRRLGFPSWSWTGWIGPRTFDFHDHDRDHWHTGISVVVERTDGEPLTWSEFEHLSYLKDQPASISPFIRLRGAWTLTVELEFYRSKVYEDRWGRLTPLFAVLHTKSGEKVLAEAQFLELVDHHALERPEESVIQDQTNRLSENVYIGIVLDGIMTPVRDWRHRTYIMLVEERNGYVERVGYIELENDHLWVYSGDLLGDTQSAFRRKLLLRDLKMQRKNIRLG</sequence>
<evidence type="ECO:0000313" key="3">
    <source>
        <dbReference type="EMBL" id="OJD35882.1"/>
    </source>
</evidence>
<proteinExistence type="predicted"/>
<gene>
    <name evidence="3" type="ORF">BKCO1_14000148</name>
</gene>
<feature type="domain" description="Heterokaryon incompatibility" evidence="2">
    <location>
        <begin position="212"/>
        <end position="339"/>
    </location>
</feature>
<dbReference type="EMBL" id="MNUE01000014">
    <property type="protein sequence ID" value="OJD35882.1"/>
    <property type="molecule type" value="Genomic_DNA"/>
</dbReference>
<dbReference type="PANTHER" id="PTHR33112:SF1">
    <property type="entry name" value="HETEROKARYON INCOMPATIBILITY DOMAIN-CONTAINING PROTEIN"/>
    <property type="match status" value="1"/>
</dbReference>
<feature type="region of interest" description="Disordered" evidence="1">
    <location>
        <begin position="1"/>
        <end position="32"/>
    </location>
</feature>
<evidence type="ECO:0000259" key="2">
    <source>
        <dbReference type="Pfam" id="PF06985"/>
    </source>
</evidence>
<dbReference type="AlphaFoldDB" id="A0A1J9R6N2"/>
<protein>
    <recommendedName>
        <fullName evidence="2">Heterokaryon incompatibility domain-containing protein</fullName>
    </recommendedName>
</protein>
<feature type="compositionally biased region" description="Basic and acidic residues" evidence="1">
    <location>
        <begin position="1"/>
        <end position="11"/>
    </location>
</feature>
<accession>A0A1J9R6N2</accession>
<dbReference type="Pfam" id="PF06985">
    <property type="entry name" value="HET"/>
    <property type="match status" value="1"/>
</dbReference>
<evidence type="ECO:0000256" key="1">
    <source>
        <dbReference type="SAM" id="MobiDB-lite"/>
    </source>
</evidence>
<keyword evidence="4" id="KW-1185">Reference proteome</keyword>
<evidence type="ECO:0000313" key="4">
    <source>
        <dbReference type="Proteomes" id="UP000183809"/>
    </source>
</evidence>
<dbReference type="RefSeq" id="XP_020132142.1">
    <property type="nucleotide sequence ID" value="XM_020271060.1"/>
</dbReference>